<accession>A0AA39RPE4</accession>
<dbReference type="EMBL" id="JAUESC010000385">
    <property type="protein sequence ID" value="KAK0578153.1"/>
    <property type="molecule type" value="Genomic_DNA"/>
</dbReference>
<gene>
    <name evidence="2" type="ORF">LWI29_006000</name>
</gene>
<evidence type="ECO:0000313" key="3">
    <source>
        <dbReference type="Proteomes" id="UP001168877"/>
    </source>
</evidence>
<evidence type="ECO:0000256" key="1">
    <source>
        <dbReference type="SAM" id="MobiDB-lite"/>
    </source>
</evidence>
<proteinExistence type="predicted"/>
<feature type="region of interest" description="Disordered" evidence="1">
    <location>
        <begin position="74"/>
        <end position="108"/>
    </location>
</feature>
<reference evidence="2" key="1">
    <citation type="journal article" date="2022" name="Plant J.">
        <title>Strategies of tolerance reflected in two North American maple genomes.</title>
        <authorList>
            <person name="McEvoy S.L."/>
            <person name="Sezen U.U."/>
            <person name="Trouern-Trend A."/>
            <person name="McMahon S.M."/>
            <person name="Schaberg P.G."/>
            <person name="Yang J."/>
            <person name="Wegrzyn J.L."/>
            <person name="Swenson N.G."/>
        </authorList>
    </citation>
    <scope>NUCLEOTIDE SEQUENCE</scope>
    <source>
        <strain evidence="2">NS2018</strain>
    </source>
</reference>
<feature type="compositionally biased region" description="Polar residues" evidence="1">
    <location>
        <begin position="92"/>
        <end position="108"/>
    </location>
</feature>
<protein>
    <submittedName>
        <fullName evidence="2">Uncharacterized protein</fullName>
    </submittedName>
</protein>
<evidence type="ECO:0000313" key="2">
    <source>
        <dbReference type="EMBL" id="KAK0578153.1"/>
    </source>
</evidence>
<sequence length="108" mass="12055">MEEHGFEITQIADVLKAKGEGADGSWLWCTTDDSVYDAVKSKGSNIGLTITLHFSVVKIQYFYNIFYTETKIQHDQSKEADQNGKQLAEAGSHSQELEGSSMQHIIND</sequence>
<organism evidence="2 3">
    <name type="scientific">Acer saccharum</name>
    <name type="common">Sugar maple</name>
    <dbReference type="NCBI Taxonomy" id="4024"/>
    <lineage>
        <taxon>Eukaryota</taxon>
        <taxon>Viridiplantae</taxon>
        <taxon>Streptophyta</taxon>
        <taxon>Embryophyta</taxon>
        <taxon>Tracheophyta</taxon>
        <taxon>Spermatophyta</taxon>
        <taxon>Magnoliopsida</taxon>
        <taxon>eudicotyledons</taxon>
        <taxon>Gunneridae</taxon>
        <taxon>Pentapetalae</taxon>
        <taxon>rosids</taxon>
        <taxon>malvids</taxon>
        <taxon>Sapindales</taxon>
        <taxon>Sapindaceae</taxon>
        <taxon>Hippocastanoideae</taxon>
        <taxon>Acereae</taxon>
        <taxon>Acer</taxon>
    </lineage>
</organism>
<name>A0AA39RPE4_ACESA</name>
<reference evidence="2" key="2">
    <citation type="submission" date="2023-06" db="EMBL/GenBank/DDBJ databases">
        <authorList>
            <person name="Swenson N.G."/>
            <person name="Wegrzyn J.L."/>
            <person name="Mcevoy S.L."/>
        </authorList>
    </citation>
    <scope>NUCLEOTIDE SEQUENCE</scope>
    <source>
        <strain evidence="2">NS2018</strain>
        <tissue evidence="2">Leaf</tissue>
    </source>
</reference>
<dbReference type="Proteomes" id="UP001168877">
    <property type="component" value="Unassembled WGS sequence"/>
</dbReference>
<dbReference type="AlphaFoldDB" id="A0AA39RPE4"/>
<comment type="caution">
    <text evidence="2">The sequence shown here is derived from an EMBL/GenBank/DDBJ whole genome shotgun (WGS) entry which is preliminary data.</text>
</comment>
<keyword evidence="3" id="KW-1185">Reference proteome</keyword>